<dbReference type="OrthoDB" id="9398400at2759"/>
<dbReference type="PANTHER" id="PTHR28422">
    <property type="entry name" value="SIMILAR TO HUMAN CHROMOSOME 15 OPEN READING FRAME 39"/>
    <property type="match status" value="1"/>
</dbReference>
<comment type="caution">
    <text evidence="2">The sequence shown here is derived from an EMBL/GenBank/DDBJ whole genome shotgun (WGS) entry which is preliminary data.</text>
</comment>
<proteinExistence type="predicted"/>
<dbReference type="InterPro" id="IPR037656">
    <property type="entry name" value="DUF5525"/>
</dbReference>
<feature type="region of interest" description="Disordered" evidence="1">
    <location>
        <begin position="21"/>
        <end position="62"/>
    </location>
</feature>
<dbReference type="Proteomes" id="UP000198323">
    <property type="component" value="Unassembled WGS sequence"/>
</dbReference>
<evidence type="ECO:0000256" key="1">
    <source>
        <dbReference type="SAM" id="MobiDB-lite"/>
    </source>
</evidence>
<evidence type="ECO:0000313" key="3">
    <source>
        <dbReference type="Proteomes" id="UP000198323"/>
    </source>
</evidence>
<dbReference type="AlphaFoldDB" id="A0A226MKD6"/>
<protein>
    <submittedName>
        <fullName evidence="2">Uncharacterized protein</fullName>
    </submittedName>
</protein>
<accession>A0A226MKD6</accession>
<dbReference type="EMBL" id="MCFN01000740">
    <property type="protein sequence ID" value="OXB55499.1"/>
    <property type="molecule type" value="Genomic_DNA"/>
</dbReference>
<reference evidence="2 3" key="1">
    <citation type="submission" date="2016-07" db="EMBL/GenBank/DDBJ databases">
        <title>Disparate Historic Effective Population Sizes Predicted by Modern Levels of Genome Diversity for the Scaled Quail (Callipepla squamata) and the Northern Bobwhite (Colinus virginianus): Inferences from First and Second Generation Draft Genome Assemblies for Sympatric New World Quail.</title>
        <authorList>
            <person name="Oldeschulte D.L."/>
            <person name="Halley Y.A."/>
            <person name="Bhattarai E.K."/>
            <person name="Brashear W.A."/>
            <person name="Hill J."/>
            <person name="Metz R.P."/>
            <person name="Johnson C.D."/>
            <person name="Rollins D."/>
            <person name="Peterson M.J."/>
            <person name="Bickhart D.M."/>
            <person name="Decker J.E."/>
            <person name="Seabury C.M."/>
        </authorList>
    </citation>
    <scope>NUCLEOTIDE SEQUENCE [LARGE SCALE GENOMIC DNA]</scope>
    <source>
        <strain evidence="2 3">Texas</strain>
        <tissue evidence="2">Leg muscle</tissue>
    </source>
</reference>
<dbReference type="PANTHER" id="PTHR28422:SF1">
    <property type="entry name" value="SIMILAR TO HUMAN CHROMOSOME 15 OPEN READING FRAME 39"/>
    <property type="match status" value="1"/>
</dbReference>
<organism evidence="2 3">
    <name type="scientific">Callipepla squamata</name>
    <name type="common">Scaled quail</name>
    <dbReference type="NCBI Taxonomy" id="9009"/>
    <lineage>
        <taxon>Eukaryota</taxon>
        <taxon>Metazoa</taxon>
        <taxon>Chordata</taxon>
        <taxon>Craniata</taxon>
        <taxon>Vertebrata</taxon>
        <taxon>Euteleostomi</taxon>
        <taxon>Archelosauria</taxon>
        <taxon>Archosauria</taxon>
        <taxon>Dinosauria</taxon>
        <taxon>Saurischia</taxon>
        <taxon>Theropoda</taxon>
        <taxon>Coelurosauria</taxon>
        <taxon>Aves</taxon>
        <taxon>Neognathae</taxon>
        <taxon>Galloanserae</taxon>
        <taxon>Galliformes</taxon>
        <taxon>Odontophoridae</taxon>
        <taxon>Callipepla</taxon>
    </lineage>
</organism>
<gene>
    <name evidence="2" type="ORF">ASZ78_016470</name>
</gene>
<evidence type="ECO:0000313" key="2">
    <source>
        <dbReference type="EMBL" id="OXB55499.1"/>
    </source>
</evidence>
<name>A0A226MKD6_CALSU</name>
<keyword evidence="3" id="KW-1185">Reference proteome</keyword>
<sequence length="75" mass="8334">MPVIKKVFSLAPYREYLEGTESSIDIPKDHPHGDTPPQNAGSGQKPAGVQSHRQKVTQGFRTVVGNQPLVTWHWT</sequence>